<feature type="region of interest" description="Disordered" evidence="1">
    <location>
        <begin position="156"/>
        <end position="200"/>
    </location>
</feature>
<name>A0A5C3NJ21_9AGAM</name>
<dbReference type="InterPro" id="IPR036322">
    <property type="entry name" value="WD40_repeat_dom_sf"/>
</dbReference>
<gene>
    <name evidence="2" type="ORF">OE88DRAFT_1652718</name>
</gene>
<evidence type="ECO:0000313" key="2">
    <source>
        <dbReference type="EMBL" id="TFK56108.1"/>
    </source>
</evidence>
<proteinExistence type="predicted"/>
<dbReference type="Proteomes" id="UP000305948">
    <property type="component" value="Unassembled WGS sequence"/>
</dbReference>
<feature type="compositionally biased region" description="Low complexity" evidence="1">
    <location>
        <begin position="179"/>
        <end position="188"/>
    </location>
</feature>
<organism evidence="2 3">
    <name type="scientific">Heliocybe sulcata</name>
    <dbReference type="NCBI Taxonomy" id="5364"/>
    <lineage>
        <taxon>Eukaryota</taxon>
        <taxon>Fungi</taxon>
        <taxon>Dikarya</taxon>
        <taxon>Basidiomycota</taxon>
        <taxon>Agaricomycotina</taxon>
        <taxon>Agaricomycetes</taxon>
        <taxon>Gloeophyllales</taxon>
        <taxon>Gloeophyllaceae</taxon>
        <taxon>Heliocybe</taxon>
    </lineage>
</organism>
<keyword evidence="3" id="KW-1185">Reference proteome</keyword>
<reference evidence="2 3" key="1">
    <citation type="journal article" date="2019" name="Nat. Ecol. Evol.">
        <title>Megaphylogeny resolves global patterns of mushroom evolution.</title>
        <authorList>
            <person name="Varga T."/>
            <person name="Krizsan K."/>
            <person name="Foldi C."/>
            <person name="Dima B."/>
            <person name="Sanchez-Garcia M."/>
            <person name="Sanchez-Ramirez S."/>
            <person name="Szollosi G.J."/>
            <person name="Szarkandi J.G."/>
            <person name="Papp V."/>
            <person name="Albert L."/>
            <person name="Andreopoulos W."/>
            <person name="Angelini C."/>
            <person name="Antonin V."/>
            <person name="Barry K.W."/>
            <person name="Bougher N.L."/>
            <person name="Buchanan P."/>
            <person name="Buyck B."/>
            <person name="Bense V."/>
            <person name="Catcheside P."/>
            <person name="Chovatia M."/>
            <person name="Cooper J."/>
            <person name="Damon W."/>
            <person name="Desjardin D."/>
            <person name="Finy P."/>
            <person name="Geml J."/>
            <person name="Haridas S."/>
            <person name="Hughes K."/>
            <person name="Justo A."/>
            <person name="Karasinski D."/>
            <person name="Kautmanova I."/>
            <person name="Kiss B."/>
            <person name="Kocsube S."/>
            <person name="Kotiranta H."/>
            <person name="LaButti K.M."/>
            <person name="Lechner B.E."/>
            <person name="Liimatainen K."/>
            <person name="Lipzen A."/>
            <person name="Lukacs Z."/>
            <person name="Mihaltcheva S."/>
            <person name="Morgado L.N."/>
            <person name="Niskanen T."/>
            <person name="Noordeloos M.E."/>
            <person name="Ohm R.A."/>
            <person name="Ortiz-Santana B."/>
            <person name="Ovrebo C."/>
            <person name="Racz N."/>
            <person name="Riley R."/>
            <person name="Savchenko A."/>
            <person name="Shiryaev A."/>
            <person name="Soop K."/>
            <person name="Spirin V."/>
            <person name="Szebenyi C."/>
            <person name="Tomsovsky M."/>
            <person name="Tulloss R.E."/>
            <person name="Uehling J."/>
            <person name="Grigoriev I.V."/>
            <person name="Vagvolgyi C."/>
            <person name="Papp T."/>
            <person name="Martin F.M."/>
            <person name="Miettinen O."/>
            <person name="Hibbett D.S."/>
            <person name="Nagy L.G."/>
        </authorList>
    </citation>
    <scope>NUCLEOTIDE SEQUENCE [LARGE SCALE GENOMIC DNA]</scope>
    <source>
        <strain evidence="2 3">OMC1185</strain>
    </source>
</reference>
<dbReference type="Gene3D" id="2.130.10.10">
    <property type="entry name" value="YVTN repeat-like/Quinoprotein amine dehydrogenase"/>
    <property type="match status" value="1"/>
</dbReference>
<dbReference type="InterPro" id="IPR015943">
    <property type="entry name" value="WD40/YVTN_repeat-like_dom_sf"/>
</dbReference>
<feature type="compositionally biased region" description="Basic and acidic residues" evidence="1">
    <location>
        <begin position="266"/>
        <end position="281"/>
    </location>
</feature>
<dbReference type="OrthoDB" id="1897642at2759"/>
<accession>A0A5C3NJ21</accession>
<dbReference type="EMBL" id="ML213504">
    <property type="protein sequence ID" value="TFK56108.1"/>
    <property type="molecule type" value="Genomic_DNA"/>
</dbReference>
<protein>
    <recommendedName>
        <fullName evidence="4">WD40 repeat-like protein</fullName>
    </recommendedName>
</protein>
<feature type="region of interest" description="Disordered" evidence="1">
    <location>
        <begin position="219"/>
        <end position="358"/>
    </location>
</feature>
<evidence type="ECO:0000256" key="1">
    <source>
        <dbReference type="SAM" id="MobiDB-lite"/>
    </source>
</evidence>
<evidence type="ECO:0008006" key="4">
    <source>
        <dbReference type="Google" id="ProtNLM"/>
    </source>
</evidence>
<sequence length="684" mass="74318">MVSDSEEELGNDVNPITSAIAGSRKEAEPIFCAGGGPSPHGYPYRVASRRPISPTTSGVGIEDSCARRARDIHALVGTSTHHVTAAPEANSVHLMAAGPVEHDVPGSAISSALLSPACHMTALPGLNNAYHPMVIGSGQPDVLQRTEAQFQVPRVAGLDPSGADANGNRSSSPESLRVSDSSGSGSEDGTSEGDEPAERLNPSYARQSTVERIAAQINASDVTSGGPATCSGQDSAPLYGSEESEERSLSSLGKEEQPRTTGIIPKSERRIQQRNLLRDDVGNTISGSRAPRGIYNNALSDSSDESAEGSLSTSDEGEPPQITHTSCRSRHKVRQTRSGGGRPVASGSVSPTPEDDGKHVVIPKANKYTRGRRMLVPGDPSELVVTVGMRGDIQYLRNKEWVSTWSTPADNYRHVDDAILMGDTVVVGYSAGPCQITLTPLTSASTNQKPFGEDLDQRPHKNAATARTDRTYDLRISCLGPMGRQRSSFLSGGYDKSVVLWNIDEAGDVTTERLRVYHSGPVHAVAYCDKNRTVLSSSGRKLYETSITGKGFKSLPMKMSTSIRHIQVHPQEPNLVVLEMGDLDDQIHIYDIRQRSFDRTPCVRFGRDEHRSELVSRRFRRGSIFMTYMCLGYADGRMVLWDYRNPKNVTIKKERQRGDSIEHTALFHSDVLAYGGRTVTFWQM</sequence>
<dbReference type="AlphaFoldDB" id="A0A5C3NJ21"/>
<dbReference type="STRING" id="5364.A0A5C3NJ21"/>
<dbReference type="SUPFAM" id="SSF50978">
    <property type="entry name" value="WD40 repeat-like"/>
    <property type="match status" value="1"/>
</dbReference>
<dbReference type="PANTHER" id="PTHR47232">
    <property type="entry name" value="TRANSDUCIN FAMILY PROTEIN / WD-40 REPEAT FAMILY PROTEIN"/>
    <property type="match status" value="1"/>
</dbReference>
<dbReference type="PANTHER" id="PTHR47232:SF1">
    <property type="entry name" value="TRANSDUCIN FAMILY PROTEIN _ WD-40 REPEAT FAMILY PROTEIN"/>
    <property type="match status" value="1"/>
</dbReference>
<evidence type="ECO:0000313" key="3">
    <source>
        <dbReference type="Proteomes" id="UP000305948"/>
    </source>
</evidence>